<dbReference type="AlphaFoldDB" id="A0A1Z4MTD4"/>
<proteinExistence type="predicted"/>
<gene>
    <name evidence="1" type="ORF">NIES37_06440</name>
</gene>
<dbReference type="Proteomes" id="UP000218785">
    <property type="component" value="Chromosome"/>
</dbReference>
<sequence length="68" mass="7467">MNRVCTRAKGQNLFLPCSLLPAPLLFPHPQSPPHEHLCVIHPPTDNDHTGDASHHAVWVDELSIAASE</sequence>
<keyword evidence="2" id="KW-1185">Reference proteome</keyword>
<dbReference type="KEGG" id="ttq:NIES37_06440"/>
<evidence type="ECO:0000313" key="1">
    <source>
        <dbReference type="EMBL" id="BAY96709.1"/>
    </source>
</evidence>
<reference evidence="1 2" key="1">
    <citation type="submission" date="2017-06" db="EMBL/GenBank/DDBJ databases">
        <title>Genome sequencing of cyanobaciteial culture collection at National Institute for Environmental Studies (NIES).</title>
        <authorList>
            <person name="Hirose Y."/>
            <person name="Shimura Y."/>
            <person name="Fujisawa T."/>
            <person name="Nakamura Y."/>
            <person name="Kawachi M."/>
        </authorList>
    </citation>
    <scope>NUCLEOTIDE SEQUENCE [LARGE SCALE GENOMIC DNA]</scope>
    <source>
        <strain evidence="1 2">NIES-37</strain>
    </source>
</reference>
<evidence type="ECO:0000313" key="2">
    <source>
        <dbReference type="Proteomes" id="UP000218785"/>
    </source>
</evidence>
<accession>A0A1Z4MTD4</accession>
<organism evidence="1 2">
    <name type="scientific">Tolypothrix tenuis PCC 7101</name>
    <dbReference type="NCBI Taxonomy" id="231146"/>
    <lineage>
        <taxon>Bacteria</taxon>
        <taxon>Bacillati</taxon>
        <taxon>Cyanobacteriota</taxon>
        <taxon>Cyanophyceae</taxon>
        <taxon>Nostocales</taxon>
        <taxon>Tolypothrichaceae</taxon>
        <taxon>Tolypothrix</taxon>
    </lineage>
</organism>
<protein>
    <submittedName>
        <fullName evidence="1">Uncharacterized protein</fullName>
    </submittedName>
</protein>
<name>A0A1Z4MTD4_9CYAN</name>
<dbReference type="EMBL" id="AP018248">
    <property type="protein sequence ID" value="BAY96709.1"/>
    <property type="molecule type" value="Genomic_DNA"/>
</dbReference>